<comment type="caution">
    <text evidence="1">The sequence shown here is derived from an EMBL/GenBank/DDBJ whole genome shotgun (WGS) entry which is preliminary data.</text>
</comment>
<name>A0A9X4KGF4_9BACL</name>
<reference evidence="1 2" key="1">
    <citation type="submission" date="2022-10" db="EMBL/GenBank/DDBJ databases">
        <title>Comparative genomic analysis of Cohnella hashimotonis sp. nov., isolated from the International Space Station.</title>
        <authorList>
            <person name="Simpson A."/>
            <person name="Venkateswaran K."/>
        </authorList>
    </citation>
    <scope>NUCLEOTIDE SEQUENCE [LARGE SCALE GENOMIC DNA]</scope>
    <source>
        <strain evidence="1 2">DSM 18997</strain>
    </source>
</reference>
<evidence type="ECO:0000313" key="1">
    <source>
        <dbReference type="EMBL" id="MDG0791804.1"/>
    </source>
</evidence>
<evidence type="ECO:0000313" key="2">
    <source>
        <dbReference type="Proteomes" id="UP001153387"/>
    </source>
</evidence>
<protein>
    <submittedName>
        <fullName evidence="1">Uncharacterized protein</fullName>
    </submittedName>
</protein>
<dbReference type="Proteomes" id="UP001153387">
    <property type="component" value="Unassembled WGS sequence"/>
</dbReference>
<keyword evidence="2" id="KW-1185">Reference proteome</keyword>
<dbReference type="EMBL" id="JAPDHZ010000003">
    <property type="protein sequence ID" value="MDG0791804.1"/>
    <property type="molecule type" value="Genomic_DNA"/>
</dbReference>
<proteinExistence type="predicted"/>
<dbReference type="RefSeq" id="WP_277565652.1">
    <property type="nucleotide sequence ID" value="NZ_JAPDHZ010000003.1"/>
</dbReference>
<accession>A0A9X4KGF4</accession>
<gene>
    <name evidence="1" type="ORF">OMP38_13740</name>
</gene>
<sequence length="79" mass="8846">MQTSETIHPDKIEHQEAPKVDWHVGAIQSVQSEQGVYVFRGAHASIMLQPVNDHVVRVKLLLDHALDLKSTIAVQKRGL</sequence>
<organism evidence="1 2">
    <name type="scientific">Cohnella ginsengisoli</name>
    <dbReference type="NCBI Taxonomy" id="425004"/>
    <lineage>
        <taxon>Bacteria</taxon>
        <taxon>Bacillati</taxon>
        <taxon>Bacillota</taxon>
        <taxon>Bacilli</taxon>
        <taxon>Bacillales</taxon>
        <taxon>Paenibacillaceae</taxon>
        <taxon>Cohnella</taxon>
    </lineage>
</organism>
<dbReference type="AlphaFoldDB" id="A0A9X4KGF4"/>